<dbReference type="PANTHER" id="PTHR30173:SF43">
    <property type="entry name" value="ECF RNA POLYMERASE SIGMA FACTOR SIGI-RELATED"/>
    <property type="match status" value="1"/>
</dbReference>
<dbReference type="AlphaFoldDB" id="A0A9W6HAB6"/>
<name>A0A9W6HAB6_9MICO</name>
<reference evidence="1" key="2">
    <citation type="submission" date="2023-01" db="EMBL/GenBank/DDBJ databases">
        <authorList>
            <person name="Sun Q."/>
            <person name="Evtushenko L."/>
        </authorList>
    </citation>
    <scope>NUCLEOTIDE SEQUENCE</scope>
    <source>
        <strain evidence="1">VKM Ac-1401</strain>
    </source>
</reference>
<dbReference type="InterPro" id="IPR052704">
    <property type="entry name" value="ECF_Sigma-70_Domain"/>
</dbReference>
<accession>A0A9W6HAB6</accession>
<sequence>MRRASDERGAPEHPHAALVRAFGRALELRDIGALARLLTADVTVVVDGGGTGSPTGGPVCGIGDGIALLLRMAAAQPECVIAEHPVNGHPGLAVRDEAAVVVAVISVEVRRGRACGIWVVTNPGKLAHWNR</sequence>
<comment type="caution">
    <text evidence="1">The sequence shown here is derived from an EMBL/GenBank/DDBJ whole genome shotgun (WGS) entry which is preliminary data.</text>
</comment>
<gene>
    <name evidence="1" type="ORF">GCM10017584_24090</name>
</gene>
<dbReference type="SUPFAM" id="SSF54427">
    <property type="entry name" value="NTF2-like"/>
    <property type="match status" value="1"/>
</dbReference>
<protein>
    <recommendedName>
        <fullName evidence="3">Siderophore-interacting protein</fullName>
    </recommendedName>
</protein>
<dbReference type="Proteomes" id="UP001142372">
    <property type="component" value="Unassembled WGS sequence"/>
</dbReference>
<proteinExistence type="predicted"/>
<organism evidence="1 2">
    <name type="scientific">Leifsonia poae</name>
    <dbReference type="NCBI Taxonomy" id="110933"/>
    <lineage>
        <taxon>Bacteria</taxon>
        <taxon>Bacillati</taxon>
        <taxon>Actinomycetota</taxon>
        <taxon>Actinomycetes</taxon>
        <taxon>Micrococcales</taxon>
        <taxon>Microbacteriaceae</taxon>
        <taxon>Leifsonia</taxon>
    </lineage>
</organism>
<dbReference type="EMBL" id="BSEN01000012">
    <property type="protein sequence ID" value="GLJ76835.1"/>
    <property type="molecule type" value="Genomic_DNA"/>
</dbReference>
<dbReference type="InterPro" id="IPR032710">
    <property type="entry name" value="NTF2-like_dom_sf"/>
</dbReference>
<dbReference type="Gene3D" id="3.10.450.50">
    <property type="match status" value="1"/>
</dbReference>
<evidence type="ECO:0008006" key="3">
    <source>
        <dbReference type="Google" id="ProtNLM"/>
    </source>
</evidence>
<dbReference type="PANTHER" id="PTHR30173">
    <property type="entry name" value="SIGMA 19 FACTOR"/>
    <property type="match status" value="1"/>
</dbReference>
<keyword evidence="2" id="KW-1185">Reference proteome</keyword>
<reference evidence="1" key="1">
    <citation type="journal article" date="2014" name="Int. J. Syst. Evol. Microbiol.">
        <title>Complete genome sequence of Corynebacterium casei LMG S-19264T (=DSM 44701T), isolated from a smear-ripened cheese.</title>
        <authorList>
            <consortium name="US DOE Joint Genome Institute (JGI-PGF)"/>
            <person name="Walter F."/>
            <person name="Albersmeier A."/>
            <person name="Kalinowski J."/>
            <person name="Ruckert C."/>
        </authorList>
    </citation>
    <scope>NUCLEOTIDE SEQUENCE</scope>
    <source>
        <strain evidence="1">VKM Ac-1401</strain>
    </source>
</reference>
<evidence type="ECO:0000313" key="2">
    <source>
        <dbReference type="Proteomes" id="UP001142372"/>
    </source>
</evidence>
<dbReference type="RefSeq" id="WP_271177495.1">
    <property type="nucleotide sequence ID" value="NZ_BAAAJO010000002.1"/>
</dbReference>
<evidence type="ECO:0000313" key="1">
    <source>
        <dbReference type="EMBL" id="GLJ76835.1"/>
    </source>
</evidence>
<dbReference type="GO" id="GO:0016987">
    <property type="term" value="F:sigma factor activity"/>
    <property type="evidence" value="ECO:0007669"/>
    <property type="project" value="TreeGrafter"/>
</dbReference>